<feature type="non-terminal residue" evidence="1">
    <location>
        <position position="1"/>
    </location>
</feature>
<proteinExistence type="predicted"/>
<name>A0A371ESA4_MUCPR</name>
<evidence type="ECO:0000313" key="1">
    <source>
        <dbReference type="EMBL" id="RDX68928.1"/>
    </source>
</evidence>
<accession>A0A371ESA4</accession>
<organism evidence="1 2">
    <name type="scientific">Mucuna pruriens</name>
    <name type="common">Velvet bean</name>
    <name type="synonym">Dolichos pruriens</name>
    <dbReference type="NCBI Taxonomy" id="157652"/>
    <lineage>
        <taxon>Eukaryota</taxon>
        <taxon>Viridiplantae</taxon>
        <taxon>Streptophyta</taxon>
        <taxon>Embryophyta</taxon>
        <taxon>Tracheophyta</taxon>
        <taxon>Spermatophyta</taxon>
        <taxon>Magnoliopsida</taxon>
        <taxon>eudicotyledons</taxon>
        <taxon>Gunneridae</taxon>
        <taxon>Pentapetalae</taxon>
        <taxon>rosids</taxon>
        <taxon>fabids</taxon>
        <taxon>Fabales</taxon>
        <taxon>Fabaceae</taxon>
        <taxon>Papilionoideae</taxon>
        <taxon>50 kb inversion clade</taxon>
        <taxon>NPAAA clade</taxon>
        <taxon>indigoferoid/millettioid clade</taxon>
        <taxon>Phaseoleae</taxon>
        <taxon>Mucuna</taxon>
    </lineage>
</organism>
<gene>
    <name evidence="1" type="ORF">CR513_52022</name>
</gene>
<evidence type="ECO:0000313" key="2">
    <source>
        <dbReference type="Proteomes" id="UP000257109"/>
    </source>
</evidence>
<dbReference type="AlphaFoldDB" id="A0A371ESA4"/>
<dbReference type="Proteomes" id="UP000257109">
    <property type="component" value="Unassembled WGS sequence"/>
</dbReference>
<reference evidence="1" key="1">
    <citation type="submission" date="2018-05" db="EMBL/GenBank/DDBJ databases">
        <title>Draft genome of Mucuna pruriens seed.</title>
        <authorList>
            <person name="Nnadi N.E."/>
            <person name="Vos R."/>
            <person name="Hasami M.H."/>
            <person name="Devisetty U.K."/>
            <person name="Aguiy J.C."/>
        </authorList>
    </citation>
    <scope>NUCLEOTIDE SEQUENCE [LARGE SCALE GENOMIC DNA]</scope>
    <source>
        <strain evidence="1">JCA_2017</strain>
    </source>
</reference>
<protein>
    <submittedName>
        <fullName evidence="1">Uncharacterized protein</fullName>
    </submittedName>
</protein>
<keyword evidence="2" id="KW-1185">Reference proteome</keyword>
<comment type="caution">
    <text evidence="1">The sequence shown here is derived from an EMBL/GenBank/DDBJ whole genome shotgun (WGS) entry which is preliminary data.</text>
</comment>
<sequence>MTWRSFHWWNQLHLMAQLKPAQLHPLNLRYALRTMLDSNVGVTRVGQPTERVEMKIQSSRGPMDPQMNKFSNQRFKNIRNWESKN</sequence>
<dbReference type="EMBL" id="QJKJ01012328">
    <property type="protein sequence ID" value="RDX68928.1"/>
    <property type="molecule type" value="Genomic_DNA"/>
</dbReference>